<feature type="compositionally biased region" description="Polar residues" evidence="1">
    <location>
        <begin position="25"/>
        <end position="49"/>
    </location>
</feature>
<sequence length="63" mass="6384">MCGRVAAGEAGTLYLSVQDRFLGVSDNTSSSAAGRTSFPTTLLRPSSVSGPADHNVPTSARAS</sequence>
<keyword evidence="3" id="KW-1185">Reference proteome</keyword>
<dbReference type="EMBL" id="VSRR010007223">
    <property type="protein sequence ID" value="MPC46474.1"/>
    <property type="molecule type" value="Genomic_DNA"/>
</dbReference>
<dbReference type="AlphaFoldDB" id="A0A5B7FQ26"/>
<organism evidence="2 3">
    <name type="scientific">Portunus trituberculatus</name>
    <name type="common">Swimming crab</name>
    <name type="synonym">Neptunus trituberculatus</name>
    <dbReference type="NCBI Taxonomy" id="210409"/>
    <lineage>
        <taxon>Eukaryota</taxon>
        <taxon>Metazoa</taxon>
        <taxon>Ecdysozoa</taxon>
        <taxon>Arthropoda</taxon>
        <taxon>Crustacea</taxon>
        <taxon>Multicrustacea</taxon>
        <taxon>Malacostraca</taxon>
        <taxon>Eumalacostraca</taxon>
        <taxon>Eucarida</taxon>
        <taxon>Decapoda</taxon>
        <taxon>Pleocyemata</taxon>
        <taxon>Brachyura</taxon>
        <taxon>Eubrachyura</taxon>
        <taxon>Portunoidea</taxon>
        <taxon>Portunidae</taxon>
        <taxon>Portuninae</taxon>
        <taxon>Portunus</taxon>
    </lineage>
</organism>
<evidence type="ECO:0000313" key="2">
    <source>
        <dbReference type="EMBL" id="MPC46474.1"/>
    </source>
</evidence>
<gene>
    <name evidence="2" type="ORF">E2C01_040194</name>
</gene>
<protein>
    <submittedName>
        <fullName evidence="2">Uncharacterized protein</fullName>
    </submittedName>
</protein>
<proteinExistence type="predicted"/>
<comment type="caution">
    <text evidence="2">The sequence shown here is derived from an EMBL/GenBank/DDBJ whole genome shotgun (WGS) entry which is preliminary data.</text>
</comment>
<accession>A0A5B7FQ26</accession>
<dbReference type="Proteomes" id="UP000324222">
    <property type="component" value="Unassembled WGS sequence"/>
</dbReference>
<name>A0A5B7FQ26_PORTR</name>
<evidence type="ECO:0000313" key="3">
    <source>
        <dbReference type="Proteomes" id="UP000324222"/>
    </source>
</evidence>
<evidence type="ECO:0000256" key="1">
    <source>
        <dbReference type="SAM" id="MobiDB-lite"/>
    </source>
</evidence>
<reference evidence="2" key="1">
    <citation type="submission" date="2019-05" db="EMBL/GenBank/DDBJ databases">
        <title>Another draft genome of Portunus trituberculatus and its Hox gene families provides insights of decapod evolution.</title>
        <authorList>
            <person name="Jeong J.-H."/>
            <person name="Song I."/>
            <person name="Kim S."/>
            <person name="Choi T."/>
            <person name="Kim D."/>
            <person name="Ryu S."/>
            <person name="Kim W."/>
        </authorList>
    </citation>
    <scope>NUCLEOTIDE SEQUENCE [LARGE SCALE GENOMIC DNA]</scope>
    <source>
        <tissue evidence="2">Muscle</tissue>
    </source>
</reference>
<feature type="region of interest" description="Disordered" evidence="1">
    <location>
        <begin position="25"/>
        <end position="63"/>
    </location>
</feature>